<evidence type="ECO:0000313" key="2">
    <source>
        <dbReference type="Proteomes" id="UP000268669"/>
    </source>
</evidence>
<dbReference type="EMBL" id="CP033713">
    <property type="protein sequence ID" value="AYW90634.1"/>
    <property type="molecule type" value="Genomic_DNA"/>
</dbReference>
<gene>
    <name evidence="1" type="ORF">EGX47_04360</name>
</gene>
<protein>
    <submittedName>
        <fullName evidence="1">Uncharacterized protein</fullName>
    </submittedName>
</protein>
<accession>A0ABM7ADH3</accession>
<name>A0ABM7ADH3_YERPU</name>
<proteinExistence type="predicted"/>
<dbReference type="RefSeq" id="WP_123784349.1">
    <property type="nucleotide sequence ID" value="NZ_CP033713.1"/>
</dbReference>
<sequence length="282" mass="33197">MRLNFNIVVVDNDFDDLDGNKCRSINILIEDITKHIEGKGFSPEFFRYADLDSFLGDSSIDKNKHQNRIDFYLSDNNLEGGENKNGIDLYLKLKSSSHRKIFCDFVLYTRSELTEIVRKLSKKLNDEQDPNLFTRFTFICRPDDASDTDWHNSIKSLLDNIITQREEINHLRGLFAQVTARMHNKLKEKLKKDNLTFKDAITQASDKKIITPELKKWLNTQRNRRNGIIHNDEYYDFGSKEFKIDCSDYDDSNRAKPYSHSKFNELRQYLKCTESELLKQVE</sequence>
<organism evidence="1 2">
    <name type="scientific">Yersinia pseudotuberculosis</name>
    <dbReference type="NCBI Taxonomy" id="633"/>
    <lineage>
        <taxon>Bacteria</taxon>
        <taxon>Pseudomonadati</taxon>
        <taxon>Pseudomonadota</taxon>
        <taxon>Gammaproteobacteria</taxon>
        <taxon>Enterobacterales</taxon>
        <taxon>Yersiniaceae</taxon>
        <taxon>Yersinia</taxon>
    </lineage>
</organism>
<reference evidence="1" key="1">
    <citation type="submission" date="2018-11" db="EMBL/GenBank/DDBJ databases">
        <title>FDA dAtabase for Regulatory Grade micrObial Sequences (FDA-ARGOS): Supporting development and validation of Infectious Disease Dx tests.</title>
        <authorList>
            <person name="Bliska J."/>
            <person name="Cleland M.-M."/>
            <person name="Tallon L."/>
            <person name="Sadzewicz L."/>
            <person name="Zhao X."/>
            <person name="Vavikolanu K."/>
            <person name="Mehta A."/>
            <person name="Aluvathingal J."/>
            <person name="Nadendla S."/>
            <person name="Yan Y."/>
            <person name="Sichtig H."/>
        </authorList>
    </citation>
    <scope>NUCLEOTIDE SEQUENCE [LARGE SCALE GENOMIC DNA]</scope>
    <source>
        <strain evidence="1">FDAARGOS_581</strain>
    </source>
</reference>
<keyword evidence="2" id="KW-1185">Reference proteome</keyword>
<dbReference type="Proteomes" id="UP000268669">
    <property type="component" value="Chromosome"/>
</dbReference>
<evidence type="ECO:0000313" key="1">
    <source>
        <dbReference type="EMBL" id="AYW90634.1"/>
    </source>
</evidence>